<gene>
    <name evidence="3" type="ORF">EP51_24270</name>
</gene>
<feature type="region of interest" description="Disordered" evidence="1">
    <location>
        <begin position="1"/>
        <end position="30"/>
    </location>
</feature>
<keyword evidence="2" id="KW-0472">Membrane</keyword>
<evidence type="ECO:0000256" key="1">
    <source>
        <dbReference type="SAM" id="MobiDB-lite"/>
    </source>
</evidence>
<dbReference type="EMBL" id="CP008947">
    <property type="protein sequence ID" value="AII07598.1"/>
    <property type="molecule type" value="Genomic_DNA"/>
</dbReference>
<dbReference type="Proteomes" id="UP000028488">
    <property type="component" value="Chromosome"/>
</dbReference>
<keyword evidence="2" id="KW-0812">Transmembrane</keyword>
<evidence type="ECO:0000313" key="4">
    <source>
        <dbReference type="Proteomes" id="UP000028488"/>
    </source>
</evidence>
<accession>A0A076EQW3</accession>
<feature type="transmembrane region" description="Helical" evidence="2">
    <location>
        <begin position="83"/>
        <end position="101"/>
    </location>
</feature>
<organism evidence="3 4">
    <name type="scientific">Rhodococcus opacus</name>
    <name type="common">Nocardia opaca</name>
    <dbReference type="NCBI Taxonomy" id="37919"/>
    <lineage>
        <taxon>Bacteria</taxon>
        <taxon>Bacillati</taxon>
        <taxon>Actinomycetota</taxon>
        <taxon>Actinomycetes</taxon>
        <taxon>Mycobacteriales</taxon>
        <taxon>Nocardiaceae</taxon>
        <taxon>Rhodococcus</taxon>
    </lineage>
</organism>
<reference evidence="3 4" key="1">
    <citation type="submission" date="2014-07" db="EMBL/GenBank/DDBJ databases">
        <title>Genome Sequence of Rhodococcus opacus Strain R7, a Biodegrader of Mono- and Polycyclic Aromatic Hydrocarbons.</title>
        <authorList>
            <person name="Di Gennaro P."/>
            <person name="Zampolli J."/>
            <person name="Presti I."/>
            <person name="Cappelletti M."/>
            <person name="D'Ursi P."/>
            <person name="Orro A."/>
            <person name="Mezzelani A."/>
            <person name="Milanesi L."/>
        </authorList>
    </citation>
    <scope>NUCLEOTIDE SEQUENCE [LARGE SCALE GENOMIC DNA]</scope>
    <source>
        <strain evidence="3 4">R7</strain>
    </source>
</reference>
<dbReference type="RefSeq" id="WP_037230278.1">
    <property type="nucleotide sequence ID" value="NZ_CP008947.1"/>
</dbReference>
<proteinExistence type="predicted"/>
<protein>
    <submittedName>
        <fullName evidence="3">Uncharacterized protein</fullName>
    </submittedName>
</protein>
<evidence type="ECO:0000313" key="3">
    <source>
        <dbReference type="EMBL" id="AII07598.1"/>
    </source>
</evidence>
<feature type="transmembrane region" description="Helical" evidence="2">
    <location>
        <begin position="42"/>
        <end position="63"/>
    </location>
</feature>
<keyword evidence="2" id="KW-1133">Transmembrane helix</keyword>
<dbReference type="AlphaFoldDB" id="A0A076EQW3"/>
<name>A0A076EQW3_RHOOP</name>
<evidence type="ECO:0000256" key="2">
    <source>
        <dbReference type="SAM" id="Phobius"/>
    </source>
</evidence>
<sequence length="114" mass="12072">MTDQKVHQIMHTQQHTSDTRRDSPADHPTPPASLIYRILRTIFTTAMTVTVLGGILAVAGQALGLVVTSGPVVLFFANYPSKTAFIAASVVCISSLLLSYCKASQAAPAVDDEG</sequence>